<dbReference type="InterPro" id="IPR041033">
    <property type="entry name" value="SpaA_PFL_dom_1"/>
</dbReference>
<dbReference type="eggNOG" id="COG4932">
    <property type="taxonomic scope" value="Bacteria"/>
</dbReference>
<dbReference type="Gene3D" id="2.60.40.10">
    <property type="entry name" value="Immunoglobulins"/>
    <property type="match status" value="22"/>
</dbReference>
<evidence type="ECO:0000256" key="5">
    <source>
        <dbReference type="SAM" id="Phobius"/>
    </source>
</evidence>
<reference evidence="8" key="2">
    <citation type="submission" date="2014-06" db="EMBL/GenBank/DDBJ databases">
        <title>Draft genome sequence of Clostridium ramosum(DSM 1402).</title>
        <authorList>
            <person name="Sudarsanam P."/>
            <person name="Ley R."/>
            <person name="Guruge J."/>
            <person name="Turnbaugh P.J."/>
            <person name="Mahowald M."/>
            <person name="Liep D."/>
            <person name="Gordon J."/>
        </authorList>
    </citation>
    <scope>NUCLEOTIDE SEQUENCE</scope>
    <source>
        <strain evidence="8">DSM 1402</strain>
    </source>
</reference>
<evidence type="ECO:0000256" key="4">
    <source>
        <dbReference type="ARBA" id="ARBA00022729"/>
    </source>
</evidence>
<feature type="domain" description="SpaA-like prealbumin fold" evidence="7">
    <location>
        <begin position="2448"/>
        <end position="2519"/>
    </location>
</feature>
<dbReference type="SUPFAM" id="SSF49478">
    <property type="entry name" value="Cna protein B-type domain"/>
    <property type="match status" value="4"/>
</dbReference>
<dbReference type="SUPFAM" id="SSF117074">
    <property type="entry name" value="Hypothetical protein PA1324"/>
    <property type="match status" value="5"/>
</dbReference>
<reference evidence="8" key="1">
    <citation type="submission" date="2007-11" db="EMBL/GenBank/DDBJ databases">
        <authorList>
            <person name="Fulton L."/>
            <person name="Clifton S."/>
            <person name="Fulton B."/>
            <person name="Xu J."/>
            <person name="Minx P."/>
            <person name="Pepin K.H."/>
            <person name="Johnson M."/>
            <person name="Thiruvilangam P."/>
            <person name="Bhonagiri V."/>
            <person name="Nash W.E."/>
            <person name="Mardis E.R."/>
            <person name="Wilson R.K."/>
        </authorList>
    </citation>
    <scope>NUCLEOTIDE SEQUENCE [LARGE SCALE GENOMIC DNA]</scope>
    <source>
        <strain evidence="8">DSM 1402</strain>
    </source>
</reference>
<dbReference type="GO" id="GO:0005576">
    <property type="term" value="C:extracellular region"/>
    <property type="evidence" value="ECO:0007669"/>
    <property type="project" value="UniProtKB-SubCell"/>
</dbReference>
<evidence type="ECO:0000256" key="3">
    <source>
        <dbReference type="ARBA" id="ARBA00022525"/>
    </source>
</evidence>
<feature type="transmembrane region" description="Helical" evidence="5">
    <location>
        <begin position="4062"/>
        <end position="4082"/>
    </location>
</feature>
<feature type="domain" description="SpaA-like prealbumin fold" evidence="7">
    <location>
        <begin position="1513"/>
        <end position="1611"/>
    </location>
</feature>
<evidence type="ECO:0000256" key="1">
    <source>
        <dbReference type="ARBA" id="ARBA00004613"/>
    </source>
</evidence>
<dbReference type="EMBL" id="ABFX02000004">
    <property type="protein sequence ID" value="EDS19158.1"/>
    <property type="molecule type" value="Genomic_DNA"/>
</dbReference>
<sequence>MGNLMKKLKKTKMVKQFGILSLVLAMLIGVMSNGTIINAVDGNADANITFNSRIVEKVNGQDVDVSQADSGDSFFLAIYYAVSASTDASKYTECTLSITLPNDIEFDETTDISNTGFDSIEQRTSLGKNILSIKSKELAAGQSGTLYLKMHFKNMTTKNGTTAKFVDMKMTGSMVNENGSYTINPVSVPDASVTAKASQEWTVGKNVIQQADGNNYTIKSIDGKDYYSVDYKVTAAPGSNLTDLGNNYGRLNCTTFELVDTLPVAPAGREDGGAANISIKVGDKVLEEGADKDYELVLNENGTVKAIKIYYISTYESNPDDTNYVPDGAAMLTTYTINANYSKDAYRVLPNEKDDIPFILDNKVELKYLPLGENTPKYVSANAPVNVGWVDENAPTTNLDITKYVTVNGDNSIVGDNKFIFDQEKQDCYYQNTDSRIAFGLYTDEACQNAATDIDGNTVGNSKVIDKDGKVNFAKISEGTYYLKETVGNLPFIGDGVDSANGETIYKIEVKNENNKAVVYLDGKKIENGKLEINNLTTAQGFGYVAFNKVGTSATNSQHGPLVGVKFILTNKVTGDKYETVSNDKGLVLFEGIIAGDYTVEEDFSSAEYDKPDVYKWDVKVEANKVNYPSLMLQDHNTGVPYVVNSSNKGKLIINKVDALTETKKLNGAEFTVYGPFESKETANIAIESEDFSSVDSFTLNGNEESKALVKGFYVYQETKAPNHYKLDENYYVTELKTQTLNEVTVKNEELGYLQILKKGSLKDYPTITVNLAGAKFHVYTNKNVTDDSLVKDDAGNPIVIESNNSVSSSSNSNKVELAAGTYYLKEFEAPSGYNQLTDVITVEIQSGKTATKEIMNESTTLGYLEVTKIDSKTKEPLANVTFDVYRKDDDTKVDTIKTDSDGKAKTKFLEAGEYYLKETSKLTGYAVNTKNIDFKIENNKETSKTVSNDPLVGYMIRKVSSLDHNTGLYKAEFKLLDADKKVIDEGIESNGQGYVIFTGLTPGATYYYVETKAPDGYTLNTTEYSFTAPQVNDTNNSLVYESKEIVANVPKGKFTITKTSFNIDETIAKPAGNITFEYFPKLSTNIDEDRKIADTNKTLLTVTTNNDGIATSKIVDAGEYWVVEKNVKSEFEVEGGNAKVVTVKPGSNTDDKLVSNVDVVNRLIKGKVAVKKVSSVDSDTGVAATFNVYKWNETGNYTGDPVYVLTTKADGNVVTSEFLAPGKYVLIEKAVVGNYTIDPTPHEFEIVEGKTNKVYVENPIENVPYSSLGLVKTAKWLDKDNKDVSEPLAGIKFSVYKAKEVSSDEDGAISKDDKWYVKDGNALATIESDVVEKTVSGLEPGFYIVEENLTAEQQNDYEQQPPKVVELEAGKTTHVTFENTPKKGKIKLTKTNEDKTVLLDGAEFKIYYVDSNGSQTITANDGKKYTVSDSGISTKIISGTAVLYDANGKSSKDPGVGYSVFLDPGKEVVLQEVRAPDYYGIIHEWWYVGEIKAQHISEIEVQNYLLTNPIGYKYDEAEKLLAGATMGLFSTETGADRLNKLSQTEIDEVIADSEKWAEYDLVSTAVSTDKYFKFENIDSTQTYYVTELKQPAGYNKNTDIRKVTVEVNGKVYFLKDADTNETVTFINYKYRQIWVSKVLKFAGEQSALTGINFKVYPVVESNESVADAFKIGDKWYIKTGEEVTYTTGTISSGKTGSFMTAPSPAGLYVVEEDITSLPEHVVAPDTTKYLVNLGFDTDNTDLYSDQADASNVIVNTSNYGKLALNKVSSTNSNTYIKATFNIYAKNDEAGHDYSKDTPISTITTNGNQNAVLTDYLKPGNYVLVESLISTDGYVLNPTPREFTIEADKVTGLDGSVYTTVSDAVKKPLVVTNVPKGSVELTKQGTYLDANGLTNPVALSGVNFNVYKSVKLADGTLDLSSTNLVGTAVSQSNGKLQFKVNGTDVTSKKWLEAGDYILQETTVGTTNKNNGFADYAYLGKFTITPGDITKEIVKVDENGNESGKADNVISNTSSYGKLEITKVDHYDKTKKLADVVFEVFNESGILVDTIKTNKNGVARTKLLPAGEYTLKEKSTNNDYFLNDTLYGPYTVEALKVTGTDGKIEITNMMKQSLKVIKKDSHTGKEIDKLDGTTFSLYDAQTDGNLVATATYQKDKGIVFDNLRPNTTYYLQEDISPNGYVIKDSNRIKVTTKTNGEVTTIEVENEPLGSIKIEKISEWSIYGANDSKTTRFPLAGAEFTLYKDVNGDSKLQDDEKVNGIVKNSDTLGIVIFDNLEKGKYLFVETKVPDGYDETVMNDVYAVEVTEGEQNIVYTEAGKTDDAQNHGPIINTTTAGKFTFTKTDPEGKGLSGATFQLMKKNTDGDYENYLDSFTIENTDGKFESSVIETGKYQLVEITAPDNFEIMQPIEFTIEAGKVTTVTSKDANTVVNQALGKVVITKYDDRSNYSNVGNKVLEGVEFGLYQESGDLVQTVKTTGKDGKIIWTDVPAGNYYVKEVATLDGFELDTIVYPVTVESGQSTVKEYLPNTDGKIINHSNMGKIVVKKTSDANENLAGAVFKITNPNDSGFVPIIITTNEDGIAKTELLPANKEGTTYVVTEIKAPDGYTLDDKYHDIEQSVKVYPVQDETVILSEQSKNYLEFKNKKQSDIMDIDGKIIKYIDGDNNTLLTAKTVETPLLDAADTETFLLREYAQAKNDVPVRSVEVEDSLIKMYYYDANGNSVEYMPDAPYVVNTVTVHSATDKNGNKIQARVYYQTAGSDEWMTNNSLVADVSTNSQGISLEGLNALKIKVVYTNVVSKDLIAENFNATGIDVNVTFNKRPSDATVHEVRRVSNQTSVTYNYTLKDNEGNDQNAQYTKVSDIVNLYYPLKESVTPRVSLGIVSGEKDKTYKPGETIESVITVKNESTKENEIIEQPIISFDLPIGMSLNNNSYSIGDLQTRFQVIVFEHDGDTSGKALEPDEYTVTYTNDVPARVVENNQLVETTSKTKKITIDLGEDFKFKPGMKIQISYKGTSSINDTSTTLWAPAYFTSGKIIALSAENPYGNSFTVESATGSSYNTLVADSVLDEITNKPDETGDGLKYPNSNGIIKINEQNYLSIYKQVKGIYDDDYLNNNQIAKTAPGEDLDYKIVFKNGEKSDRAVSKARVVDILPFEGDSLVNRTNDNYTARVTNLDKSPILNYVDCLTPGVSYKVYYCVGESEDTKWDEWKQDARTSKTASEELPIVYGNMDDDDWTSGAHQWIEASNDIDLRLVSAIAVEFDFSNAPLEPNQSIELHVNMSAPEYSTSDLEKVSGKLMSNSALVAVKRTGLDTVNDSDIVENLEVKAEIALPKGTIGDYAFYDMNRDGLQDSNDLPVQGLNVTLHKFVTTINQNEGKVTKELDSETTLTDASGKYEFTNQDCNVLKDGKTDSSSTNPNDYVGNKYYQYQVEFAIPEDESLYKYEPTQRYAQDVDGKPQIEADSNIGNDLNKDDYCKTELFTLTATKQADGSLVGETNLTLDAGYVALGSLGDFVWFDENKNGIQDPEETGVKDVIVNLYTVTNGEVSGTPEKTTRTDENGYYLFTDLEDGSYVVEFDIRGVKPTMGGGHAERFYFTKNGGTTDSAIDSNPTITDENKNTLIARSEVIDLAYHTSDMTIDAGLTVYSAISGVAFEDRDYSDIQNYQDSDGKDVDIKLPGTIVELYRVDEEFGIENNIPTELVASTVVGEDGSYLFDYLDSGTYVVKFTYPEGYKVIEADVGDDDTLDSDVAYHIETNENRMSGYTGVINIPVNTRVDNVDGGARLYSSLGDYVFKDVNADGLQDETDIVMPDVPVYLFARQKGEEVWTSIANTITDQDGRYRFDNLKGSTYTGIEYRVIFDLPLTTKLTVPYAGDDPELDSNALNEYVPGLGFPTQTIDLAYNTVDLTWDAGIVQSKGSVGDYVWYDTNVNGIQDENGTGIEGIKVILETNLTGNIADENDWQEVGTTYTNSQGYYIFNELSEGYYRVKFEIPSKYKVTLSTQGEDSAEDSDGIYSEDGVWYYTRSFYLDQDGYDMTWDCGVYDPTDTKLTKTGSTATGDSSDINGYVVLGFSSILALGAVYFVSNKKRKAKKAEKI</sequence>
<dbReference type="PANTHER" id="PTHR36108">
    <property type="entry name" value="COLOSSIN-B-RELATED"/>
    <property type="match status" value="1"/>
</dbReference>
<dbReference type="PANTHER" id="PTHR36108:SF13">
    <property type="entry name" value="COLOSSIN-B-RELATED"/>
    <property type="match status" value="1"/>
</dbReference>
<dbReference type="Proteomes" id="UP000005798">
    <property type="component" value="Unassembled WGS sequence"/>
</dbReference>
<comment type="caution">
    <text evidence="8">The sequence shown here is derived from an EMBL/GenBank/DDBJ whole genome shotgun (WGS) entry which is preliminary data.</text>
</comment>
<feature type="domain" description="SD-repeat containing protein B" evidence="6">
    <location>
        <begin position="3334"/>
        <end position="3399"/>
    </location>
</feature>
<feature type="domain" description="SpaA-like prealbumin fold" evidence="7">
    <location>
        <begin position="864"/>
        <end position="950"/>
    </location>
</feature>
<feature type="domain" description="SpaA-like prealbumin fold" evidence="7">
    <location>
        <begin position="2016"/>
        <end position="2106"/>
    </location>
</feature>
<feature type="domain" description="SD-repeat containing protein B" evidence="6">
    <location>
        <begin position="3786"/>
        <end position="3911"/>
    </location>
</feature>
<evidence type="ECO:0000256" key="2">
    <source>
        <dbReference type="ARBA" id="ARBA00007257"/>
    </source>
</evidence>
<feature type="domain" description="SD-repeat containing protein B" evidence="6">
    <location>
        <begin position="3917"/>
        <end position="4040"/>
    </location>
</feature>
<keyword evidence="9" id="KW-1185">Reference proteome</keyword>
<feature type="domain" description="SpaA-like prealbumin fold" evidence="7">
    <location>
        <begin position="554"/>
        <end position="625"/>
    </location>
</feature>
<gene>
    <name evidence="8" type="ORF">CLORAM_01155</name>
</gene>
<dbReference type="Pfam" id="PF17802">
    <property type="entry name" value="SpaA"/>
    <property type="match status" value="14"/>
</dbReference>
<dbReference type="InterPro" id="IPR033764">
    <property type="entry name" value="Sdr_B"/>
</dbReference>
<evidence type="ECO:0000259" key="7">
    <source>
        <dbReference type="Pfam" id="PF17802"/>
    </source>
</evidence>
<dbReference type="eggNOG" id="COG2373">
    <property type="taxonomic scope" value="Bacteria"/>
</dbReference>
<feature type="domain" description="SpaA-like prealbumin fold" evidence="7">
    <location>
        <begin position="964"/>
        <end position="1033"/>
    </location>
</feature>
<organism evidence="8 9">
    <name type="scientific">Thomasclavelia ramosa DSM 1402</name>
    <dbReference type="NCBI Taxonomy" id="445974"/>
    <lineage>
        <taxon>Bacteria</taxon>
        <taxon>Bacillati</taxon>
        <taxon>Bacillota</taxon>
        <taxon>Erysipelotrichia</taxon>
        <taxon>Erysipelotrichales</taxon>
        <taxon>Coprobacillaceae</taxon>
        <taxon>Thomasclavelia</taxon>
    </lineage>
</organism>
<dbReference type="HOGENOM" id="CLU_223985_0_0_9"/>
<feature type="domain" description="SD-repeat containing protein B" evidence="6">
    <location>
        <begin position="3508"/>
        <end position="3641"/>
    </location>
</feature>
<evidence type="ECO:0000313" key="8">
    <source>
        <dbReference type="EMBL" id="EDS19158.1"/>
    </source>
</evidence>
<accession>B0N3Y6</accession>
<keyword evidence="5" id="KW-0812">Transmembrane</keyword>
<dbReference type="InterPro" id="IPR013783">
    <property type="entry name" value="Ig-like_fold"/>
</dbReference>
<feature type="domain" description="SD-repeat containing protein B" evidence="6">
    <location>
        <begin position="3696"/>
        <end position="3751"/>
    </location>
</feature>
<keyword evidence="5" id="KW-0472">Membrane</keyword>
<feature type="domain" description="SpaA-like prealbumin fold" evidence="7">
    <location>
        <begin position="2538"/>
        <end position="2615"/>
    </location>
</feature>
<proteinExistence type="inferred from homology"/>
<keyword evidence="5" id="KW-1133">Transmembrane helix</keyword>
<dbReference type="RefSeq" id="WP_003536380.1">
    <property type="nucleotide sequence ID" value="NZ_CP036346.1"/>
</dbReference>
<evidence type="ECO:0000313" key="9">
    <source>
        <dbReference type="Proteomes" id="UP000005798"/>
    </source>
</evidence>
<evidence type="ECO:0000259" key="6">
    <source>
        <dbReference type="Pfam" id="PF17210"/>
    </source>
</evidence>
<dbReference type="Pfam" id="PF17210">
    <property type="entry name" value="SdrD_B"/>
    <property type="match status" value="5"/>
</dbReference>
<comment type="subcellular location">
    <subcellularLocation>
        <location evidence="1">Secreted</location>
    </subcellularLocation>
</comment>
<name>B0N3Y6_9FIRM</name>
<feature type="domain" description="SpaA-like prealbumin fold" evidence="7">
    <location>
        <begin position="2334"/>
        <end position="2423"/>
    </location>
</feature>
<feature type="domain" description="SpaA-like prealbumin fold" evidence="7">
    <location>
        <begin position="1761"/>
        <end position="1850"/>
    </location>
</feature>
<feature type="domain" description="SpaA-like prealbumin fold" evidence="7">
    <location>
        <begin position="650"/>
        <end position="749"/>
    </location>
</feature>
<comment type="similarity">
    <text evidence="2">Belongs to the serine-aspartate repeat-containing protein (SDr) family.</text>
</comment>
<keyword evidence="4" id="KW-0732">Signal</keyword>
<protein>
    <submittedName>
        <fullName evidence="8">LPXTG-motif cell wall anchor domain protein</fullName>
    </submittedName>
</protein>
<feature type="domain" description="SpaA-like prealbumin fold" evidence="7">
    <location>
        <begin position="2227"/>
        <end position="2310"/>
    </location>
</feature>
<feature type="domain" description="SpaA-like prealbumin fold" evidence="7">
    <location>
        <begin position="1167"/>
        <end position="1259"/>
    </location>
</feature>
<feature type="domain" description="SpaA-like prealbumin fold" evidence="7">
    <location>
        <begin position="2112"/>
        <end position="2205"/>
    </location>
</feature>
<keyword evidence="3" id="KW-0964">Secreted</keyword>
<feature type="domain" description="SpaA-like prealbumin fold" evidence="7">
    <location>
        <begin position="771"/>
        <end position="858"/>
    </location>
</feature>